<dbReference type="Gene3D" id="3.40.50.720">
    <property type="entry name" value="NAD(P)-binding Rossmann-like Domain"/>
    <property type="match status" value="1"/>
</dbReference>
<feature type="transmembrane region" description="Helical" evidence="7">
    <location>
        <begin position="272"/>
        <end position="293"/>
    </location>
</feature>
<dbReference type="Pfam" id="PF02254">
    <property type="entry name" value="TrkA_N"/>
    <property type="match status" value="1"/>
</dbReference>
<dbReference type="Proteomes" id="UP001500755">
    <property type="component" value="Unassembled WGS sequence"/>
</dbReference>
<reference evidence="11" key="1">
    <citation type="journal article" date="2019" name="Int. J. Syst. Evol. Microbiol.">
        <title>The Global Catalogue of Microorganisms (GCM) 10K type strain sequencing project: providing services to taxonomists for standard genome sequencing and annotation.</title>
        <authorList>
            <consortium name="The Broad Institute Genomics Platform"/>
            <consortium name="The Broad Institute Genome Sequencing Center for Infectious Disease"/>
            <person name="Wu L."/>
            <person name="Ma J."/>
        </authorList>
    </citation>
    <scope>NUCLEOTIDE SEQUENCE [LARGE SCALE GENOMIC DNA]</scope>
    <source>
        <strain evidence="11">JCM 14546</strain>
    </source>
</reference>
<dbReference type="EMBL" id="BAAANO010000008">
    <property type="protein sequence ID" value="GAA2002111.1"/>
    <property type="molecule type" value="Genomic_DNA"/>
</dbReference>
<feature type="domain" description="RCK N-terminal" evidence="9">
    <location>
        <begin position="390"/>
        <end position="506"/>
    </location>
</feature>
<dbReference type="SUPFAM" id="SSF51735">
    <property type="entry name" value="NAD(P)-binding Rossmann-fold domains"/>
    <property type="match status" value="1"/>
</dbReference>
<dbReference type="InterPro" id="IPR036291">
    <property type="entry name" value="NAD(P)-bd_dom_sf"/>
</dbReference>
<dbReference type="PANTHER" id="PTHR42751:SF1">
    <property type="entry name" value="CATION_PROTON ANTIPORTER YBAL-RELATED"/>
    <property type="match status" value="1"/>
</dbReference>
<proteinExistence type="inferred from homology"/>
<dbReference type="RefSeq" id="WP_344307246.1">
    <property type="nucleotide sequence ID" value="NZ_BAAANO010000008.1"/>
</dbReference>
<keyword evidence="4 7" id="KW-0812">Transmembrane</keyword>
<comment type="similarity">
    <text evidence="2">Belongs to the monovalent cation:proton antiporter 2 (CPA2) transporter (TC 2.A.37) family.</text>
</comment>
<keyword evidence="5 7" id="KW-1133">Transmembrane helix</keyword>
<evidence type="ECO:0000256" key="1">
    <source>
        <dbReference type="ARBA" id="ARBA00004141"/>
    </source>
</evidence>
<dbReference type="Gene3D" id="1.20.1530.20">
    <property type="match status" value="1"/>
</dbReference>
<feature type="transmembrane region" description="Helical" evidence="7">
    <location>
        <begin position="305"/>
        <end position="329"/>
    </location>
</feature>
<keyword evidence="3" id="KW-0813">Transport</keyword>
<evidence type="ECO:0000256" key="4">
    <source>
        <dbReference type="ARBA" id="ARBA00022692"/>
    </source>
</evidence>
<feature type="transmembrane region" description="Helical" evidence="7">
    <location>
        <begin position="46"/>
        <end position="64"/>
    </location>
</feature>
<feature type="transmembrane region" description="Helical" evidence="7">
    <location>
        <begin position="335"/>
        <end position="353"/>
    </location>
</feature>
<organism evidence="10 11">
    <name type="scientific">Brevibacterium samyangense</name>
    <dbReference type="NCBI Taxonomy" id="366888"/>
    <lineage>
        <taxon>Bacteria</taxon>
        <taxon>Bacillati</taxon>
        <taxon>Actinomycetota</taxon>
        <taxon>Actinomycetes</taxon>
        <taxon>Micrococcales</taxon>
        <taxon>Brevibacteriaceae</taxon>
        <taxon>Brevibacterium</taxon>
    </lineage>
</organism>
<evidence type="ECO:0000256" key="5">
    <source>
        <dbReference type="ARBA" id="ARBA00022989"/>
    </source>
</evidence>
<feature type="transmembrane region" description="Helical" evidence="7">
    <location>
        <begin position="141"/>
        <end position="163"/>
    </location>
</feature>
<name>A0ABP5EQF7_9MICO</name>
<dbReference type="InterPro" id="IPR038770">
    <property type="entry name" value="Na+/solute_symporter_sf"/>
</dbReference>
<evidence type="ECO:0000259" key="8">
    <source>
        <dbReference type="Pfam" id="PF00999"/>
    </source>
</evidence>
<evidence type="ECO:0000256" key="6">
    <source>
        <dbReference type="ARBA" id="ARBA00023136"/>
    </source>
</evidence>
<feature type="transmembrane region" description="Helical" evidence="7">
    <location>
        <begin position="85"/>
        <end position="104"/>
    </location>
</feature>
<gene>
    <name evidence="10" type="ORF">GCM10009755_08310</name>
</gene>
<dbReference type="InterPro" id="IPR003148">
    <property type="entry name" value="RCK_N"/>
</dbReference>
<feature type="transmembrane region" description="Helical" evidence="7">
    <location>
        <begin position="110"/>
        <end position="129"/>
    </location>
</feature>
<evidence type="ECO:0000259" key="9">
    <source>
        <dbReference type="Pfam" id="PF02254"/>
    </source>
</evidence>
<feature type="domain" description="Cation/H+ exchanger transmembrane" evidence="8">
    <location>
        <begin position="180"/>
        <end position="351"/>
    </location>
</feature>
<evidence type="ECO:0000256" key="7">
    <source>
        <dbReference type="SAM" id="Phobius"/>
    </source>
</evidence>
<evidence type="ECO:0000256" key="2">
    <source>
        <dbReference type="ARBA" id="ARBA00005551"/>
    </source>
</evidence>
<evidence type="ECO:0000313" key="10">
    <source>
        <dbReference type="EMBL" id="GAA2002111.1"/>
    </source>
</evidence>
<feature type="domain" description="Cation/H+ exchanger transmembrane" evidence="8">
    <location>
        <begin position="11"/>
        <end position="163"/>
    </location>
</feature>
<keyword evidence="6 7" id="KW-0472">Membrane</keyword>
<comment type="caution">
    <text evidence="10">The sequence shown here is derived from an EMBL/GenBank/DDBJ whole genome shotgun (WGS) entry which is preliminary data.</text>
</comment>
<evidence type="ECO:0000256" key="3">
    <source>
        <dbReference type="ARBA" id="ARBA00022448"/>
    </source>
</evidence>
<feature type="transmembrane region" description="Helical" evidence="7">
    <location>
        <begin position="198"/>
        <end position="214"/>
    </location>
</feature>
<keyword evidence="11" id="KW-1185">Reference proteome</keyword>
<protein>
    <submittedName>
        <fullName evidence="10">Cation:proton antiporter</fullName>
    </submittedName>
</protein>
<sequence length="532" mass="56036">MTALVLVLAGATAAGLLSRLLRVPPLAGYLAAGFCLGFAGIEGFPGLDTVADIGVTLLLFTIGLKFDARTLLRPQTWGTATAHMVVLTAVGTGFMGLLAGIGLVTAGDGLTSFALVAFALSFSSTVLVVKILEGRSDDGAYYGQTAIGILVVQDLAAVVVISASRGEPPSPWALALVGLVPAAWLLRRILARIDQTELLVLLGVTLALGPGYWLFDLVGLKGDLGALVLGLLLAGAEGSNRLGKAMFGLKELFLVAFFLSIGIEVLPSGGDVLTAVALVVVLVPVNIAVFVALGRAFGLRNRTAVLSGLALGNFSEFSIIVVAVGVEAGLLGERWLVVVAVAVALSMVVSSLVNGRGLPLTQWIAGRLPERDRDRITPEDRPVDTGDAEVLVLGMGRMGHAAYDRFRDTHGMRVMGIDNDMAVTRRLAADGYRILEGDATELEFWHRITTARTVHTVVLAMAQHDSNVYALERLRDSGFSGRLAVVVRTGEQERHFRRVGVHAVYNLYEGAGITLADAAVGEDGDPTFSPHD</sequence>
<comment type="subcellular location">
    <subcellularLocation>
        <location evidence="1">Membrane</location>
        <topology evidence="1">Multi-pass membrane protein</topology>
    </subcellularLocation>
</comment>
<dbReference type="InterPro" id="IPR006153">
    <property type="entry name" value="Cation/H_exchanger_TM"/>
</dbReference>
<dbReference type="Pfam" id="PF00999">
    <property type="entry name" value="Na_H_Exchanger"/>
    <property type="match status" value="2"/>
</dbReference>
<feature type="transmembrane region" description="Helical" evidence="7">
    <location>
        <begin position="169"/>
        <end position="186"/>
    </location>
</feature>
<evidence type="ECO:0000313" key="11">
    <source>
        <dbReference type="Proteomes" id="UP001500755"/>
    </source>
</evidence>
<dbReference type="PANTHER" id="PTHR42751">
    <property type="entry name" value="SODIUM/HYDROGEN EXCHANGER FAMILY/TRKA DOMAIN PROTEIN"/>
    <property type="match status" value="1"/>
</dbReference>
<accession>A0ABP5EQF7</accession>